<dbReference type="AlphaFoldDB" id="A0A2S2QED5"/>
<dbReference type="Pfam" id="PF15502">
    <property type="entry name" value="MPLKIP"/>
    <property type="match status" value="1"/>
</dbReference>
<organism evidence="2">
    <name type="scientific">Sipha flava</name>
    <name type="common">yellow sugarcane aphid</name>
    <dbReference type="NCBI Taxonomy" id="143950"/>
    <lineage>
        <taxon>Eukaryota</taxon>
        <taxon>Metazoa</taxon>
        <taxon>Ecdysozoa</taxon>
        <taxon>Arthropoda</taxon>
        <taxon>Hexapoda</taxon>
        <taxon>Insecta</taxon>
        <taxon>Pterygota</taxon>
        <taxon>Neoptera</taxon>
        <taxon>Paraneoptera</taxon>
        <taxon>Hemiptera</taxon>
        <taxon>Sternorrhyncha</taxon>
        <taxon>Aphidomorpha</taxon>
        <taxon>Aphidoidea</taxon>
        <taxon>Aphididae</taxon>
        <taxon>Sipha</taxon>
    </lineage>
</organism>
<dbReference type="OrthoDB" id="6616331at2759"/>
<evidence type="ECO:0000313" key="2">
    <source>
        <dbReference type="EMBL" id="MBY76051.1"/>
    </source>
</evidence>
<feature type="region of interest" description="Disordered" evidence="1">
    <location>
        <begin position="57"/>
        <end position="129"/>
    </location>
</feature>
<evidence type="ECO:0008006" key="3">
    <source>
        <dbReference type="Google" id="ProtNLM"/>
    </source>
</evidence>
<accession>A0A2S2QED5</accession>
<name>A0A2S2QED5_9HEMI</name>
<feature type="compositionally biased region" description="Polar residues" evidence="1">
    <location>
        <begin position="12"/>
        <end position="23"/>
    </location>
</feature>
<reference evidence="2" key="1">
    <citation type="submission" date="2018-04" db="EMBL/GenBank/DDBJ databases">
        <title>Transcriptome assembly of Sipha flava.</title>
        <authorList>
            <person name="Scully E.D."/>
            <person name="Geib S.M."/>
            <person name="Palmer N.A."/>
            <person name="Koch K."/>
            <person name="Bradshaw J."/>
            <person name="Heng-Moss T."/>
            <person name="Sarath G."/>
        </authorList>
    </citation>
    <scope>NUCLEOTIDE SEQUENCE</scope>
</reference>
<feature type="region of interest" description="Disordered" evidence="1">
    <location>
        <begin position="1"/>
        <end position="32"/>
    </location>
</feature>
<feature type="compositionally biased region" description="Low complexity" evidence="1">
    <location>
        <begin position="97"/>
        <end position="112"/>
    </location>
</feature>
<feature type="compositionally biased region" description="Polar residues" evidence="1">
    <location>
        <begin position="113"/>
        <end position="125"/>
    </location>
</feature>
<proteinExistence type="predicted"/>
<feature type="compositionally biased region" description="Low complexity" evidence="1">
    <location>
        <begin position="65"/>
        <end position="77"/>
    </location>
</feature>
<gene>
    <name evidence="2" type="ORF">g.81682</name>
</gene>
<dbReference type="EMBL" id="GGMS01006848">
    <property type="protein sequence ID" value="MBY76051.1"/>
    <property type="molecule type" value="Transcribed_RNA"/>
</dbReference>
<sequence>MSLKYKSPLIKSRNTSAASNDASPNVEKHPQLADKKLMDNKLSNILVYDNYPQHSSPITQHWHGRGSSSPRFSGPRFTGSPRFSGPCPSGSPYQWTPPNRMNNSWNSNPNSSGRYTSQEQNSYSSPRPEFKKYKKQNLNNYSNQYSNENNNESYFHPSMLEDPWETLLNSSENNI</sequence>
<evidence type="ECO:0000256" key="1">
    <source>
        <dbReference type="SAM" id="MobiDB-lite"/>
    </source>
</evidence>
<protein>
    <recommendedName>
        <fullName evidence="3">M-phase-specific PLK1-interacting protein</fullName>
    </recommendedName>
</protein>
<dbReference type="InterPro" id="IPR028265">
    <property type="entry name" value="TTDN1/SICKLE"/>
</dbReference>